<evidence type="ECO:0000313" key="1">
    <source>
        <dbReference type="EMBL" id="SJM91225.1"/>
    </source>
</evidence>
<organism evidence="1 2">
    <name type="scientific">Crenothrix polyspora</name>
    <dbReference type="NCBI Taxonomy" id="360316"/>
    <lineage>
        <taxon>Bacteria</taxon>
        <taxon>Pseudomonadati</taxon>
        <taxon>Pseudomonadota</taxon>
        <taxon>Gammaproteobacteria</taxon>
        <taxon>Methylococcales</taxon>
        <taxon>Crenotrichaceae</taxon>
        <taxon>Crenothrix</taxon>
    </lineage>
</organism>
<dbReference type="AlphaFoldDB" id="A0A1R4H4P6"/>
<dbReference type="EMBL" id="FUKI01000090">
    <property type="protein sequence ID" value="SJM91225.1"/>
    <property type="molecule type" value="Genomic_DNA"/>
</dbReference>
<dbReference type="SUPFAM" id="SSF143100">
    <property type="entry name" value="TTHA1013/TTHA0281-like"/>
    <property type="match status" value="1"/>
</dbReference>
<proteinExistence type="predicted"/>
<dbReference type="OrthoDB" id="9797194at2"/>
<dbReference type="RefSeq" id="WP_087142856.1">
    <property type="nucleotide sequence ID" value="NZ_FUKI01000090.1"/>
</dbReference>
<gene>
    <name evidence="1" type="ORF">CRENPOLYSF1_180048</name>
</gene>
<keyword evidence="2" id="KW-1185">Reference proteome</keyword>
<accession>A0A1R4H4P6</accession>
<protein>
    <submittedName>
        <fullName evidence="1">HicB family protein</fullName>
    </submittedName>
</protein>
<sequence>MNEKNRYVKIVEWSDEDQCFVGSCPGLFYGGCHGDDEKQVFVALCELVDETISLFLQNSKPLPPTISGKDYANKMLNVA</sequence>
<dbReference type="Proteomes" id="UP000195667">
    <property type="component" value="Unassembled WGS sequence"/>
</dbReference>
<name>A0A1R4H4P6_9GAMM</name>
<evidence type="ECO:0000313" key="2">
    <source>
        <dbReference type="Proteomes" id="UP000195667"/>
    </source>
</evidence>
<dbReference type="InterPro" id="IPR035069">
    <property type="entry name" value="TTHA1013/TTHA0281-like"/>
</dbReference>
<reference evidence="2" key="1">
    <citation type="submission" date="2017-02" db="EMBL/GenBank/DDBJ databases">
        <authorList>
            <person name="Daims H."/>
        </authorList>
    </citation>
    <scope>NUCLEOTIDE SEQUENCE [LARGE SCALE GENOMIC DNA]</scope>
</reference>